<dbReference type="PANTHER" id="PTHR14003">
    <property type="entry name" value="TRANSCRIPTIONAL REPRESSOR PROTEIN YY"/>
    <property type="match status" value="1"/>
</dbReference>
<feature type="region of interest" description="Disordered" evidence="13">
    <location>
        <begin position="231"/>
        <end position="250"/>
    </location>
</feature>
<dbReference type="KEGG" id="sasa:106584463"/>
<dbReference type="InterPro" id="IPR013087">
    <property type="entry name" value="Znf_C2H2_type"/>
</dbReference>
<dbReference type="SUPFAM" id="SSF57667">
    <property type="entry name" value="beta-beta-alpha zinc fingers"/>
    <property type="match status" value="3"/>
</dbReference>
<dbReference type="RefSeq" id="XP_014025297.1">
    <property type="nucleotide sequence ID" value="XM_014169822.2"/>
</dbReference>
<keyword evidence="10" id="KW-0804">Transcription</keyword>
<evidence type="ECO:0000256" key="11">
    <source>
        <dbReference type="ARBA" id="ARBA00023242"/>
    </source>
</evidence>
<dbReference type="Pfam" id="PF00096">
    <property type="entry name" value="zf-C2H2"/>
    <property type="match status" value="2"/>
</dbReference>
<dbReference type="GO" id="GO:0031519">
    <property type="term" value="C:PcG protein complex"/>
    <property type="evidence" value="ECO:0007669"/>
    <property type="project" value="TreeGrafter"/>
</dbReference>
<dbReference type="PANTHER" id="PTHR14003:SF23">
    <property type="entry name" value="ZINC FINGER PROTEIN 143"/>
    <property type="match status" value="1"/>
</dbReference>
<feature type="domain" description="C2H2-type" evidence="14">
    <location>
        <begin position="287"/>
        <end position="314"/>
    </location>
</feature>
<feature type="compositionally biased region" description="Polar residues" evidence="13">
    <location>
        <begin position="197"/>
        <end position="208"/>
    </location>
</feature>
<dbReference type="AlphaFoldDB" id="A0A1S3PCI4"/>
<feature type="compositionally biased region" description="Basic and acidic residues" evidence="13">
    <location>
        <begin position="97"/>
        <end position="111"/>
    </location>
</feature>
<name>A0A1S3PCI4_SALSA</name>
<keyword evidence="11" id="KW-0539">Nucleus</keyword>
<feature type="domain" description="C2H2-type" evidence="14">
    <location>
        <begin position="398"/>
        <end position="425"/>
    </location>
</feature>
<evidence type="ECO:0000256" key="4">
    <source>
        <dbReference type="ARBA" id="ARBA00022723"/>
    </source>
</evidence>
<keyword evidence="5" id="KW-0677">Repeat</keyword>
<dbReference type="PROSITE" id="PS00028">
    <property type="entry name" value="ZINC_FINGER_C2H2_1"/>
    <property type="match status" value="4"/>
</dbReference>
<reference evidence="16" key="1">
    <citation type="submission" date="2025-08" db="UniProtKB">
        <authorList>
            <consortium name="RefSeq"/>
        </authorList>
    </citation>
    <scope>IDENTIFICATION</scope>
</reference>
<dbReference type="FunFam" id="3.30.160.60:FF:000303">
    <property type="entry name" value="Zinc finger protein 41"/>
    <property type="match status" value="1"/>
</dbReference>
<feature type="domain" description="C2H2-type" evidence="14">
    <location>
        <begin position="314"/>
        <end position="341"/>
    </location>
</feature>
<evidence type="ECO:0000313" key="15">
    <source>
        <dbReference type="Proteomes" id="UP001652741"/>
    </source>
</evidence>
<protein>
    <submittedName>
        <fullName evidence="16">Zinc finger and SCAN domain-containing protein 2-like isoform X1</fullName>
    </submittedName>
</protein>
<dbReference type="SMART" id="SM00355">
    <property type="entry name" value="ZnF_C2H2"/>
    <property type="match status" value="6"/>
</dbReference>
<keyword evidence="8" id="KW-0805">Transcription regulation</keyword>
<proteinExistence type="inferred from homology"/>
<keyword evidence="9" id="KW-0238">DNA-binding</keyword>
<feature type="region of interest" description="Disordered" evidence="13">
    <location>
        <begin position="133"/>
        <end position="220"/>
    </location>
</feature>
<gene>
    <name evidence="16" type="primary">LOC106584463</name>
</gene>
<feature type="domain" description="C2H2-type" evidence="14">
    <location>
        <begin position="342"/>
        <end position="369"/>
    </location>
</feature>
<keyword evidence="7" id="KW-0862">Zinc</keyword>
<dbReference type="Pfam" id="PF13465">
    <property type="entry name" value="zf-H2C2_2"/>
    <property type="match status" value="1"/>
</dbReference>
<feature type="region of interest" description="Disordered" evidence="13">
    <location>
        <begin position="65"/>
        <end position="112"/>
    </location>
</feature>
<dbReference type="FunFam" id="3.30.160.60:FF:002343">
    <property type="entry name" value="Zinc finger protein 33A"/>
    <property type="match status" value="1"/>
</dbReference>
<dbReference type="FunFam" id="3.30.160.60:FF:001134">
    <property type="entry name" value="Zinc finger protein 70"/>
    <property type="match status" value="1"/>
</dbReference>
<accession>A0A1S3PCI4</accession>
<evidence type="ECO:0000256" key="3">
    <source>
        <dbReference type="ARBA" id="ARBA00006991"/>
    </source>
</evidence>
<keyword evidence="4" id="KW-0479">Metal-binding</keyword>
<dbReference type="OMA" id="INMPRAD"/>
<evidence type="ECO:0000256" key="1">
    <source>
        <dbReference type="ARBA" id="ARBA00003767"/>
    </source>
</evidence>
<dbReference type="Proteomes" id="UP001652741">
    <property type="component" value="Chromosome ssa23"/>
</dbReference>
<dbReference type="PROSITE" id="PS50157">
    <property type="entry name" value="ZINC_FINGER_C2H2_2"/>
    <property type="match status" value="6"/>
</dbReference>
<organism evidence="15 16">
    <name type="scientific">Salmo salar</name>
    <name type="common">Atlantic salmon</name>
    <dbReference type="NCBI Taxonomy" id="8030"/>
    <lineage>
        <taxon>Eukaryota</taxon>
        <taxon>Metazoa</taxon>
        <taxon>Chordata</taxon>
        <taxon>Craniata</taxon>
        <taxon>Vertebrata</taxon>
        <taxon>Euteleostomi</taxon>
        <taxon>Actinopterygii</taxon>
        <taxon>Neopterygii</taxon>
        <taxon>Teleostei</taxon>
        <taxon>Protacanthopterygii</taxon>
        <taxon>Salmoniformes</taxon>
        <taxon>Salmonidae</taxon>
        <taxon>Salmoninae</taxon>
        <taxon>Salmo</taxon>
    </lineage>
</organism>
<feature type="compositionally biased region" description="Basic residues" evidence="13">
    <location>
        <begin position="232"/>
        <end position="242"/>
    </location>
</feature>
<evidence type="ECO:0000256" key="2">
    <source>
        <dbReference type="ARBA" id="ARBA00004123"/>
    </source>
</evidence>
<dbReference type="GO" id="GO:0005667">
    <property type="term" value="C:transcription regulator complex"/>
    <property type="evidence" value="ECO:0007669"/>
    <property type="project" value="TreeGrafter"/>
</dbReference>
<dbReference type="GeneID" id="106584463"/>
<dbReference type="InterPro" id="IPR036236">
    <property type="entry name" value="Znf_C2H2_sf"/>
</dbReference>
<feature type="compositionally biased region" description="Basic and acidic residues" evidence="13">
    <location>
        <begin position="165"/>
        <end position="180"/>
    </location>
</feature>
<evidence type="ECO:0000256" key="7">
    <source>
        <dbReference type="ARBA" id="ARBA00022833"/>
    </source>
</evidence>
<keyword evidence="6 12" id="KW-0863">Zinc-finger</keyword>
<dbReference type="GO" id="GO:0000978">
    <property type="term" value="F:RNA polymerase II cis-regulatory region sequence-specific DNA binding"/>
    <property type="evidence" value="ECO:0007669"/>
    <property type="project" value="TreeGrafter"/>
</dbReference>
<feature type="domain" description="C2H2-type" evidence="14">
    <location>
        <begin position="261"/>
        <end position="286"/>
    </location>
</feature>
<feature type="compositionally biased region" description="Low complexity" evidence="13">
    <location>
        <begin position="75"/>
        <end position="87"/>
    </location>
</feature>
<evidence type="ECO:0000256" key="8">
    <source>
        <dbReference type="ARBA" id="ARBA00023015"/>
    </source>
</evidence>
<sequence length="434" mass="48552">MSQIRLLRVFLNERLTAAAEEIFGVVEKTVAEYQEEVVRLQRLLDIVLQPEINMPRADLQQRTLSVSVSEEEVPPEQQQCEQEWSPSLGQEDPEPTQIKEEQEELRSRQGEEQIQGLEADTIEFIFNPVCVKSDRDGDPTQPSHLYQAQKEGNGERDTLPSTTTEKIKAEPDGEDYRESEPTSVSQPFSAVNPDCSAVQNENSQSVSGMETGGPQSGFKSVKSKRIEMVKGQRSRINTKGKKSTQLSLLKSPSQGHATPCCKVCGKYFHHMGSLIKHVQIHTKDEEGICGVCGKCFQSTESMKDHFQTHIADRFCCHVCGKGFTLNSNLKRHMRSHTREKPYGCHYCGQGFSTGSTLNRHIRIHTGEKPFCCPDCGKSFTQSGHLKIHMRTHTGEKPHSCPDCGKGFSIASNLSVHMRIHTGDKRQKDSALAPI</sequence>
<evidence type="ECO:0000256" key="5">
    <source>
        <dbReference type="ARBA" id="ARBA00022737"/>
    </source>
</evidence>
<comment type="similarity">
    <text evidence="3">Belongs to the krueppel C2H2-type zinc-finger protein family.</text>
</comment>
<evidence type="ECO:0000256" key="9">
    <source>
        <dbReference type="ARBA" id="ARBA00023125"/>
    </source>
</evidence>
<evidence type="ECO:0000259" key="14">
    <source>
        <dbReference type="PROSITE" id="PS50157"/>
    </source>
</evidence>
<keyword evidence="15" id="KW-1185">Reference proteome</keyword>
<feature type="domain" description="C2H2-type" evidence="14">
    <location>
        <begin position="370"/>
        <end position="397"/>
    </location>
</feature>
<dbReference type="FunFam" id="3.30.160.60:FF:000328">
    <property type="entry name" value="Zinc finger protein 1079"/>
    <property type="match status" value="1"/>
</dbReference>
<evidence type="ECO:0000313" key="16">
    <source>
        <dbReference type="RefSeq" id="XP_014025297.1"/>
    </source>
</evidence>
<comment type="function">
    <text evidence="1">May be involved in transcriptional regulation.</text>
</comment>
<evidence type="ECO:0000256" key="12">
    <source>
        <dbReference type="PROSITE-ProRule" id="PRU00042"/>
    </source>
</evidence>
<dbReference type="Gene3D" id="3.30.160.60">
    <property type="entry name" value="Classic Zinc Finger"/>
    <property type="match status" value="5"/>
</dbReference>
<dbReference type="GO" id="GO:0008270">
    <property type="term" value="F:zinc ion binding"/>
    <property type="evidence" value="ECO:0007669"/>
    <property type="project" value="UniProtKB-KW"/>
</dbReference>
<dbReference type="GO" id="GO:0000981">
    <property type="term" value="F:DNA-binding transcription factor activity, RNA polymerase II-specific"/>
    <property type="evidence" value="ECO:0007669"/>
    <property type="project" value="TreeGrafter"/>
</dbReference>
<dbReference type="OrthoDB" id="8964029at2759"/>
<evidence type="ECO:0000256" key="13">
    <source>
        <dbReference type="SAM" id="MobiDB-lite"/>
    </source>
</evidence>
<evidence type="ECO:0000256" key="6">
    <source>
        <dbReference type="ARBA" id="ARBA00022771"/>
    </source>
</evidence>
<comment type="subcellular location">
    <subcellularLocation>
        <location evidence="2">Nucleus</location>
    </subcellularLocation>
</comment>
<evidence type="ECO:0000256" key="10">
    <source>
        <dbReference type="ARBA" id="ARBA00023163"/>
    </source>
</evidence>
<dbReference type="GO" id="GO:0000785">
    <property type="term" value="C:chromatin"/>
    <property type="evidence" value="ECO:0007669"/>
    <property type="project" value="TreeGrafter"/>
</dbReference>